<dbReference type="InterPro" id="IPR029044">
    <property type="entry name" value="Nucleotide-diphossugar_trans"/>
</dbReference>
<keyword evidence="2" id="KW-1133">Transmembrane helix</keyword>
<keyword evidence="2" id="KW-0472">Membrane</keyword>
<dbReference type="Pfam" id="PF13641">
    <property type="entry name" value="Glyco_tranf_2_3"/>
    <property type="match status" value="1"/>
</dbReference>
<feature type="transmembrane region" description="Helical" evidence="2">
    <location>
        <begin position="752"/>
        <end position="773"/>
    </location>
</feature>
<evidence type="ECO:0000256" key="1">
    <source>
        <dbReference type="SAM" id="MobiDB-lite"/>
    </source>
</evidence>
<accession>A0A0M4QV17</accession>
<name>A0A0M4QV17_9MICC</name>
<feature type="transmembrane region" description="Helical" evidence="2">
    <location>
        <begin position="785"/>
        <end position="806"/>
    </location>
</feature>
<evidence type="ECO:0000313" key="4">
    <source>
        <dbReference type="Proteomes" id="UP000062833"/>
    </source>
</evidence>
<reference evidence="4" key="1">
    <citation type="submission" date="2015-09" db="EMBL/GenBank/DDBJ databases">
        <title>Complete genome of Arthrobacter alpinus strain R3.8.</title>
        <authorList>
            <person name="See-Too W.S."/>
            <person name="Chan K.G."/>
        </authorList>
    </citation>
    <scope>NUCLEOTIDE SEQUENCE [LARGE SCALE GENOMIC DNA]</scope>
    <source>
        <strain evidence="4">R3.8</strain>
    </source>
</reference>
<dbReference type="PANTHER" id="PTHR43685:SF3">
    <property type="entry name" value="SLR2126 PROTEIN"/>
    <property type="match status" value="1"/>
</dbReference>
<feature type="transmembrane region" description="Helical" evidence="2">
    <location>
        <begin position="553"/>
        <end position="573"/>
    </location>
</feature>
<dbReference type="PATRIC" id="fig|656366.3.peg.578"/>
<protein>
    <recommendedName>
        <fullName evidence="5">Glycosyl transferase</fullName>
    </recommendedName>
</protein>
<evidence type="ECO:0000256" key="2">
    <source>
        <dbReference type="SAM" id="Phobius"/>
    </source>
</evidence>
<keyword evidence="4" id="KW-1185">Reference proteome</keyword>
<feature type="transmembrane region" description="Helical" evidence="2">
    <location>
        <begin position="650"/>
        <end position="669"/>
    </location>
</feature>
<gene>
    <name evidence="3" type="ORF">AOC05_02600</name>
</gene>
<feature type="region of interest" description="Disordered" evidence="1">
    <location>
        <begin position="94"/>
        <end position="126"/>
    </location>
</feature>
<proteinExistence type="predicted"/>
<evidence type="ECO:0008006" key="5">
    <source>
        <dbReference type="Google" id="ProtNLM"/>
    </source>
</evidence>
<feature type="transmembrane region" description="Helical" evidence="2">
    <location>
        <begin position="419"/>
        <end position="441"/>
    </location>
</feature>
<dbReference type="PANTHER" id="PTHR43685">
    <property type="entry name" value="GLYCOSYLTRANSFERASE"/>
    <property type="match status" value="1"/>
</dbReference>
<dbReference type="SUPFAM" id="SSF53448">
    <property type="entry name" value="Nucleotide-diphospho-sugar transferases"/>
    <property type="match status" value="1"/>
</dbReference>
<feature type="transmembrane region" description="Helical" evidence="2">
    <location>
        <begin position="718"/>
        <end position="740"/>
    </location>
</feature>
<organism evidence="3 4">
    <name type="scientific">Arthrobacter alpinus</name>
    <dbReference type="NCBI Taxonomy" id="656366"/>
    <lineage>
        <taxon>Bacteria</taxon>
        <taxon>Bacillati</taxon>
        <taxon>Actinomycetota</taxon>
        <taxon>Actinomycetes</taxon>
        <taxon>Micrococcales</taxon>
        <taxon>Micrococcaceae</taxon>
        <taxon>Arthrobacter</taxon>
    </lineage>
</organism>
<evidence type="ECO:0000313" key="3">
    <source>
        <dbReference type="EMBL" id="ALE91498.1"/>
    </source>
</evidence>
<feature type="compositionally biased region" description="Low complexity" evidence="1">
    <location>
        <begin position="103"/>
        <end position="124"/>
    </location>
</feature>
<dbReference type="AlphaFoldDB" id="A0A0M4QV17"/>
<feature type="transmembrane region" description="Helical" evidence="2">
    <location>
        <begin position="324"/>
        <end position="342"/>
    </location>
</feature>
<dbReference type="Gene3D" id="3.90.550.10">
    <property type="entry name" value="Spore Coat Polysaccharide Biosynthesis Protein SpsA, Chain A"/>
    <property type="match status" value="1"/>
</dbReference>
<dbReference type="KEGG" id="aaq:AOC05_02600"/>
<feature type="transmembrane region" description="Helical" evidence="2">
    <location>
        <begin position="837"/>
        <end position="857"/>
    </location>
</feature>
<feature type="transmembrane region" description="Helical" evidence="2">
    <location>
        <begin position="1115"/>
        <end position="1134"/>
    </location>
</feature>
<feature type="transmembrane region" description="Helical" evidence="2">
    <location>
        <begin position="616"/>
        <end position="643"/>
    </location>
</feature>
<dbReference type="Proteomes" id="UP000062833">
    <property type="component" value="Chromosome"/>
</dbReference>
<keyword evidence="2" id="KW-0812">Transmembrane</keyword>
<sequence>MLEAVKVTAVLVAHNGGAYLPTVLTALAHQTRAAAVVLAADVDSSDNSGELLRKELGERNVISFDGRKGGYGAAVNAVLEHQSRTKTGQLVGALTGSSASNDAGPSATPPSATASSATATSGPAVSPDSAAQEWIWLLQDDAAPAPDALEKLLESVERSTTATVVGCKQLAWDAPRRLVDVGLKANKWFDRFTMVNLDELDQGQYDHRSDFFAVNAAGMLVRRDVWEKLGGFDPALPGPGDDIDFCARVRLAGHRVLVVPGARMFHVVNRANALGSPSAARKAAIFIRLKHAPLWQVPLLIVGAVLSAVYWLFAGFLLKAPGHAVAMFAATFAGVMRPVALANSRASLAKTRVQPRSAHKGLMAGREESLNQLKSLREAVGPDDDSGDLDAAMPSILEPTGDAHNEAVTPLVTGKTAPIVSGLALALVLALLAVVTLSRFLGAPALTGGALLPLSEHIGSLWRHATDWWISLGSGLPGRGEPFNYILFLLAALGFGDGSTAVLWLVVLAVPLSGLTAWLAAGAFTAKRWPRVIAGLIWAGAPVLQTALGQGRLGALLAHVLIPLVILGLVRAVGGAVGAKGGAAPKKGPQASPTVKLGRPGVDGNPSWTAAAGAGLALAALTVAAPSLLPLAFIAILAATVALRRRGKTLWWALVPSAALYLPFVYSALSNPRALLGDPGVPLAGAAGPLWQQLLGFPELIAPASNLLGTYAIATDPLWTWVAVLVIGVPVVLVAFLALLAPLRRAGTVRTLWLVAVLALAVAYGSKLLAVALQGETLVTAFNGPAVSVALFALLGAALLGFDAVYRTAYDARDLPRTGSGNSEVSGVSRGHRGARLSAVVLSVVLVAGPVASLGLWSANSLSGNSAGLTGSVLVNPLTAGSIPATAADRGTGPEASRTIVLRVLPDAGVQATLMQGSGTVLDTLSSLASAERITGAPGAQTLKDTDPATSMLRESVAAMMAKTGIDPRPELTQLGVGFVVLENGDTAAELVAGELEAVPGLDTVGPTSSGWLWRVKPSYQDAGTTDVVTRVRVVDAQGAPLLPLPSNGQDVNTVVPAGQQGRRVVLAERFDPGWSAWLNGEELQGSKDGWAQSFELPATAGTLDIRYVQPWNTVMSLVQMVLLGLTVLLAIPLRARRGRTGSYRDEASLQKVGRGV</sequence>
<dbReference type="InterPro" id="IPR050834">
    <property type="entry name" value="Glycosyltransf_2"/>
</dbReference>
<feature type="transmembrane region" description="Helical" evidence="2">
    <location>
        <begin position="297"/>
        <end position="318"/>
    </location>
</feature>
<feature type="transmembrane region" description="Helical" evidence="2">
    <location>
        <begin position="501"/>
        <end position="521"/>
    </location>
</feature>
<feature type="region of interest" description="Disordered" evidence="1">
    <location>
        <begin position="579"/>
        <end position="599"/>
    </location>
</feature>
<dbReference type="EMBL" id="CP012677">
    <property type="protein sequence ID" value="ALE91498.1"/>
    <property type="molecule type" value="Genomic_DNA"/>
</dbReference>